<evidence type="ECO:0000256" key="14">
    <source>
        <dbReference type="SAM" id="MobiDB-lite"/>
    </source>
</evidence>
<dbReference type="SMART" id="SM00350">
    <property type="entry name" value="MCM"/>
    <property type="match status" value="1"/>
</dbReference>
<dbReference type="Pfam" id="PF17855">
    <property type="entry name" value="MCM_lid"/>
    <property type="match status" value="1"/>
</dbReference>
<sequence>MTGTPRSSSSPTRRSGRTRRGGTDSSPAAGLEPTRRSSSPSRREAARSSSPNPPSAGRHRSSSGVRASSENVDPNSQQEPVTPAPTSQLQTPIGTPAELRTPYSSGLHRALSTPTTGRRNDLGGSQRVLRRAPRSSGPSSDSDLHNLPHPSTEGMEQVPSEVEQTFVWGTNVNINDVETRFRRFIVSFEDPETFEALYPTLLREMVENEEPNINLDCQNLHQFDEELYKQLVAYPQEIIPIMDVVINDVALEMHVEMQGEGSELPYRIQVRTFNMLETKHMRDLNPSDIDQMVSIRGMVTRTTGIIPDLKQAYFKCLVCQYPTPPVYVDRGRIMEPTRCPREECKATHAMQMVHNRCLFANKQHVKMQETPDAIPEGETPHTVSMCVFDDLVDVAKPGDNVVVTGVYRAVPVRVSGAQRNLRSIYRTYVDVIHVRKDDDKRYSAEDTSVAHDNEFYTSYHESDMTSTRQSRKIEAIKELAQSEDVYERLVASVAPSIWELDDIKRGLLCQLFGGCDKEIASTSQGRLRGEINVLLVGDPGVSKSQLLAYVHKLAPRGIYTSGKGSSAVGLTAYVTKDPDSKEMVLESGALVLSDRGICCIDEFDKMSESARTMLHEVMEQQTVSVAKAGIICSLNARTSVLASANPIGSRYNPKMSVVENIDLPPTLLSRFDLIYLVLDKADEKSDRRLAKHLVSLHYKEPPQTAAAVIPISLLTDYVSYAKSHCQPKLSDEAAEMLIEGYVDMRRLGGSKKIITATPRQLEALVRLSEALARMRLSEKVERKDVAEAMRLMKSALQQAAMDPRTGTIDMDVINTGISASTRMHKRLLADELKSMLLGTAGNEHSIGKLVSEMTGRAGTSIPENEVREALRLLQDDEFLVIRGDTVVQVGM</sequence>
<evidence type="ECO:0000256" key="12">
    <source>
        <dbReference type="RuleBase" id="RU004070"/>
    </source>
</evidence>
<keyword evidence="8 12" id="KW-0238">DNA-binding</keyword>
<dbReference type="GO" id="GO:0003697">
    <property type="term" value="F:single-stranded DNA binding"/>
    <property type="evidence" value="ECO:0007669"/>
    <property type="project" value="TreeGrafter"/>
</dbReference>
<dbReference type="CDD" id="cd17755">
    <property type="entry name" value="MCM4"/>
    <property type="match status" value="1"/>
</dbReference>
<comment type="subcellular location">
    <subcellularLocation>
        <location evidence="1">Nucleus</location>
    </subcellularLocation>
</comment>
<dbReference type="Pfam" id="PF00493">
    <property type="entry name" value="MCM"/>
    <property type="match status" value="1"/>
</dbReference>
<comment type="subunit">
    <text evidence="13">Component of the MCM2-7 complex.</text>
</comment>
<dbReference type="GO" id="GO:0000727">
    <property type="term" value="P:double-strand break repair via break-induced replication"/>
    <property type="evidence" value="ECO:0007669"/>
    <property type="project" value="TreeGrafter"/>
</dbReference>
<keyword evidence="7 12" id="KW-0067">ATP-binding</keyword>
<evidence type="ECO:0000256" key="1">
    <source>
        <dbReference type="ARBA" id="ARBA00004123"/>
    </source>
</evidence>
<keyword evidence="6 13" id="KW-0347">Helicase</keyword>
<keyword evidence="9 13" id="KW-0539">Nucleus</keyword>
<proteinExistence type="inferred from homology"/>
<evidence type="ECO:0000256" key="7">
    <source>
        <dbReference type="ARBA" id="ARBA00022840"/>
    </source>
</evidence>
<dbReference type="InterPro" id="IPR041562">
    <property type="entry name" value="MCM_lid"/>
</dbReference>
<dbReference type="InterPro" id="IPR018525">
    <property type="entry name" value="MCM_CS"/>
</dbReference>
<dbReference type="InterPro" id="IPR033762">
    <property type="entry name" value="MCM_OB"/>
</dbReference>
<name>A0A7S3XEE1_9CHLO</name>
<dbReference type="InterPro" id="IPR036388">
    <property type="entry name" value="WH-like_DNA-bd_sf"/>
</dbReference>
<dbReference type="SUPFAM" id="SSF52540">
    <property type="entry name" value="P-loop containing nucleoside triphosphate hydrolases"/>
    <property type="match status" value="1"/>
</dbReference>
<evidence type="ECO:0000256" key="5">
    <source>
        <dbReference type="ARBA" id="ARBA00022801"/>
    </source>
</evidence>
<dbReference type="InterPro" id="IPR027417">
    <property type="entry name" value="P-loop_NTPase"/>
</dbReference>
<dbReference type="EMBL" id="HBIS01005242">
    <property type="protein sequence ID" value="CAE0610899.1"/>
    <property type="molecule type" value="Transcribed_RNA"/>
</dbReference>
<dbReference type="FunFam" id="2.20.28.10:FF:000003">
    <property type="entry name" value="DNA helicase"/>
    <property type="match status" value="1"/>
</dbReference>
<dbReference type="Gene3D" id="1.10.10.10">
    <property type="entry name" value="Winged helix-like DNA-binding domain superfamily/Winged helix DNA-binding domain"/>
    <property type="match status" value="1"/>
</dbReference>
<dbReference type="InterPro" id="IPR012340">
    <property type="entry name" value="NA-bd_OB-fold"/>
</dbReference>
<dbReference type="Pfam" id="PF17207">
    <property type="entry name" value="MCM_OB"/>
    <property type="match status" value="1"/>
</dbReference>
<evidence type="ECO:0000256" key="2">
    <source>
        <dbReference type="ARBA" id="ARBA00008010"/>
    </source>
</evidence>
<dbReference type="GO" id="GO:0017116">
    <property type="term" value="F:single-stranded DNA helicase activity"/>
    <property type="evidence" value="ECO:0007669"/>
    <property type="project" value="TreeGrafter"/>
</dbReference>
<keyword evidence="5 13" id="KW-0378">Hydrolase</keyword>
<dbReference type="InterPro" id="IPR027925">
    <property type="entry name" value="MCM_N"/>
</dbReference>
<evidence type="ECO:0000256" key="10">
    <source>
        <dbReference type="ARBA" id="ARBA00047995"/>
    </source>
</evidence>
<comment type="similarity">
    <text evidence="2 12">Belongs to the MCM family.</text>
</comment>
<dbReference type="Gene3D" id="3.40.50.300">
    <property type="entry name" value="P-loop containing nucleotide triphosphate hydrolases"/>
    <property type="match status" value="1"/>
</dbReference>
<evidence type="ECO:0000256" key="11">
    <source>
        <dbReference type="ARBA" id="ARBA00053280"/>
    </source>
</evidence>
<feature type="compositionally biased region" description="Low complexity" evidence="14">
    <location>
        <begin position="1"/>
        <end position="13"/>
    </location>
</feature>
<dbReference type="PANTHER" id="PTHR11630">
    <property type="entry name" value="DNA REPLICATION LICENSING FACTOR MCM FAMILY MEMBER"/>
    <property type="match status" value="1"/>
</dbReference>
<dbReference type="PRINTS" id="PR01657">
    <property type="entry name" value="MCMFAMILY"/>
</dbReference>
<dbReference type="FunFam" id="3.40.50.300:FF:000217">
    <property type="entry name" value="DNA helicase"/>
    <property type="match status" value="1"/>
</dbReference>
<dbReference type="SUPFAM" id="SSF50249">
    <property type="entry name" value="Nucleic acid-binding proteins"/>
    <property type="match status" value="1"/>
</dbReference>
<dbReference type="Gene3D" id="3.30.1640.10">
    <property type="entry name" value="mini-chromosome maintenance (MCM) complex, chain A, domain 1"/>
    <property type="match status" value="1"/>
</dbReference>
<protein>
    <recommendedName>
        <fullName evidence="13">DNA replication licensing factor MCM4</fullName>
        <ecNumber evidence="13">3.6.4.12</ecNumber>
    </recommendedName>
</protein>
<comment type="function">
    <text evidence="13">Acts as component of the MCM2-7 complex (MCM complex) which is the replicative helicase essential for 'once per cell cycle' DNA replication initiation and elongation in eukaryotic cells. The active ATPase sites in the MCM2-7 ring are formed through the interaction surfaces of two neighboring subunits such that a critical structure of a conserved arginine finger motif is provided in trans relative to the ATP-binding site of the Walker A box of the adjacent subunit. The six ATPase active sites, however, are likely to contribute differentially to the complex helicase activity.</text>
</comment>
<dbReference type="GO" id="GO:0016787">
    <property type="term" value="F:hydrolase activity"/>
    <property type="evidence" value="ECO:0007669"/>
    <property type="project" value="UniProtKB-KW"/>
</dbReference>
<evidence type="ECO:0000256" key="13">
    <source>
        <dbReference type="RuleBase" id="RU368062"/>
    </source>
</evidence>
<evidence type="ECO:0000313" key="16">
    <source>
        <dbReference type="EMBL" id="CAE0610899.1"/>
    </source>
</evidence>
<keyword evidence="3 13" id="KW-0235">DNA replication</keyword>
<evidence type="ECO:0000256" key="3">
    <source>
        <dbReference type="ARBA" id="ARBA00022705"/>
    </source>
</evidence>
<feature type="region of interest" description="Disordered" evidence="14">
    <location>
        <begin position="1"/>
        <end position="160"/>
    </location>
</feature>
<dbReference type="PROSITE" id="PS00847">
    <property type="entry name" value="MCM_1"/>
    <property type="match status" value="1"/>
</dbReference>
<evidence type="ECO:0000259" key="15">
    <source>
        <dbReference type="PROSITE" id="PS50051"/>
    </source>
</evidence>
<feature type="compositionally biased region" description="Polar residues" evidence="14">
    <location>
        <begin position="62"/>
        <end position="93"/>
    </location>
</feature>
<dbReference type="GO" id="GO:0006271">
    <property type="term" value="P:DNA strand elongation involved in DNA replication"/>
    <property type="evidence" value="ECO:0007669"/>
    <property type="project" value="TreeGrafter"/>
</dbReference>
<gene>
    <name evidence="16" type="ORF">PSAL00342_LOCUS4734</name>
</gene>
<dbReference type="EC" id="3.6.4.12" evidence="13"/>
<dbReference type="Gene3D" id="2.20.28.10">
    <property type="match status" value="1"/>
</dbReference>
<organism evidence="16">
    <name type="scientific">Picocystis salinarum</name>
    <dbReference type="NCBI Taxonomy" id="88271"/>
    <lineage>
        <taxon>Eukaryota</taxon>
        <taxon>Viridiplantae</taxon>
        <taxon>Chlorophyta</taxon>
        <taxon>Picocystophyceae</taxon>
        <taxon>Picocystales</taxon>
        <taxon>Picocystaceae</taxon>
        <taxon>Picocystis</taxon>
    </lineage>
</organism>
<dbReference type="GO" id="GO:0042555">
    <property type="term" value="C:MCM complex"/>
    <property type="evidence" value="ECO:0007669"/>
    <property type="project" value="UniProtKB-UniRule"/>
</dbReference>
<dbReference type="InterPro" id="IPR001208">
    <property type="entry name" value="MCM_dom"/>
</dbReference>
<dbReference type="Gene3D" id="2.40.50.140">
    <property type="entry name" value="Nucleic acid-binding proteins"/>
    <property type="match status" value="1"/>
</dbReference>
<dbReference type="PANTHER" id="PTHR11630:SF66">
    <property type="entry name" value="DNA REPLICATION LICENSING FACTOR MCM4"/>
    <property type="match status" value="1"/>
</dbReference>
<keyword evidence="4 12" id="KW-0547">Nucleotide-binding</keyword>
<comment type="catalytic activity">
    <reaction evidence="10 13">
        <text>ATP + H2O = ADP + phosphate + H(+)</text>
        <dbReference type="Rhea" id="RHEA:13065"/>
        <dbReference type="ChEBI" id="CHEBI:15377"/>
        <dbReference type="ChEBI" id="CHEBI:15378"/>
        <dbReference type="ChEBI" id="CHEBI:30616"/>
        <dbReference type="ChEBI" id="CHEBI:43474"/>
        <dbReference type="ChEBI" id="CHEBI:456216"/>
        <dbReference type="EC" id="3.6.4.12"/>
    </reaction>
</comment>
<dbReference type="AlphaFoldDB" id="A0A7S3XEE1"/>
<evidence type="ECO:0000256" key="4">
    <source>
        <dbReference type="ARBA" id="ARBA00022741"/>
    </source>
</evidence>
<evidence type="ECO:0000256" key="9">
    <source>
        <dbReference type="ARBA" id="ARBA00023242"/>
    </source>
</evidence>
<feature type="domain" description="MCM C-terminal AAA(+) ATPase" evidence="15">
    <location>
        <begin position="485"/>
        <end position="693"/>
    </location>
</feature>
<evidence type="ECO:0000256" key="8">
    <source>
        <dbReference type="ARBA" id="ARBA00023125"/>
    </source>
</evidence>
<evidence type="ECO:0000256" key="6">
    <source>
        <dbReference type="ARBA" id="ARBA00022806"/>
    </source>
</evidence>
<comment type="function">
    <text evidence="11">Probable component of the MCM2-7 complex (MCM complex) that may function as a DNA helicase and which is essential to undergo a single round of replication initiation and elongation per cell cycle in eukaryotic cells.</text>
</comment>
<dbReference type="GO" id="GO:1902975">
    <property type="term" value="P:mitotic DNA replication initiation"/>
    <property type="evidence" value="ECO:0007669"/>
    <property type="project" value="TreeGrafter"/>
</dbReference>
<dbReference type="InterPro" id="IPR008047">
    <property type="entry name" value="MCM_4"/>
</dbReference>
<reference evidence="16" key="1">
    <citation type="submission" date="2021-01" db="EMBL/GenBank/DDBJ databases">
        <authorList>
            <person name="Corre E."/>
            <person name="Pelletier E."/>
            <person name="Niang G."/>
            <person name="Scheremetjew M."/>
            <person name="Finn R."/>
            <person name="Kale V."/>
            <person name="Holt S."/>
            <person name="Cochrane G."/>
            <person name="Meng A."/>
            <person name="Brown T."/>
            <person name="Cohen L."/>
        </authorList>
    </citation>
    <scope>NUCLEOTIDE SEQUENCE</scope>
    <source>
        <strain evidence="16">CCMP1897</strain>
    </source>
</reference>
<dbReference type="GO" id="GO:0005524">
    <property type="term" value="F:ATP binding"/>
    <property type="evidence" value="ECO:0007669"/>
    <property type="project" value="UniProtKB-UniRule"/>
</dbReference>
<dbReference type="GO" id="GO:0000347">
    <property type="term" value="C:THO complex"/>
    <property type="evidence" value="ECO:0007669"/>
    <property type="project" value="UniProtKB-ARBA"/>
</dbReference>
<dbReference type="PROSITE" id="PS50051">
    <property type="entry name" value="MCM_2"/>
    <property type="match status" value="1"/>
</dbReference>
<accession>A0A7S3XEE1</accession>
<dbReference type="Pfam" id="PF14551">
    <property type="entry name" value="MCM_N"/>
    <property type="match status" value="1"/>
</dbReference>
<dbReference type="InterPro" id="IPR031327">
    <property type="entry name" value="MCM"/>
</dbReference>
<dbReference type="PRINTS" id="PR01660">
    <property type="entry name" value="MCMPROTEIN4"/>
</dbReference>